<dbReference type="Pfam" id="PF13378">
    <property type="entry name" value="MR_MLE_C"/>
    <property type="match status" value="1"/>
</dbReference>
<keyword evidence="3" id="KW-0460">Magnesium</keyword>
<dbReference type="SMART" id="SM00922">
    <property type="entry name" value="MR_MLE"/>
    <property type="match status" value="1"/>
</dbReference>
<dbReference type="CDD" id="cd03316">
    <property type="entry name" value="MR_like"/>
    <property type="match status" value="1"/>
</dbReference>
<reference evidence="5" key="1">
    <citation type="submission" date="2022-10" db="EMBL/GenBank/DDBJ databases">
        <title>The complete genomes of actinobacterial strains from the NBC collection.</title>
        <authorList>
            <person name="Joergensen T.S."/>
            <person name="Alvarez Arevalo M."/>
            <person name="Sterndorff E.B."/>
            <person name="Faurdal D."/>
            <person name="Vuksanovic O."/>
            <person name="Mourched A.-S."/>
            <person name="Charusanti P."/>
            <person name="Shaw S."/>
            <person name="Blin K."/>
            <person name="Weber T."/>
        </authorList>
    </citation>
    <scope>NUCLEOTIDE SEQUENCE</scope>
    <source>
        <strain evidence="5">NBC_01401</strain>
    </source>
</reference>
<proteinExistence type="predicted"/>
<dbReference type="PROSITE" id="PS00908">
    <property type="entry name" value="MR_MLE_1"/>
    <property type="match status" value="1"/>
</dbReference>
<dbReference type="SFLD" id="SFLDS00001">
    <property type="entry name" value="Enolase"/>
    <property type="match status" value="1"/>
</dbReference>
<gene>
    <name evidence="5" type="ORF">OG626_06800</name>
</gene>
<dbReference type="InterPro" id="IPR018110">
    <property type="entry name" value="Mandel_Rmase/mucon_lact_enz_CS"/>
</dbReference>
<evidence type="ECO:0000256" key="1">
    <source>
        <dbReference type="ARBA" id="ARBA00001946"/>
    </source>
</evidence>
<dbReference type="Pfam" id="PF02746">
    <property type="entry name" value="MR_MLE_N"/>
    <property type="match status" value="1"/>
</dbReference>
<feature type="domain" description="Mandelate racemase/muconate lactonizing enzyme C-terminal" evidence="4">
    <location>
        <begin position="165"/>
        <end position="260"/>
    </location>
</feature>
<evidence type="ECO:0000256" key="3">
    <source>
        <dbReference type="ARBA" id="ARBA00022842"/>
    </source>
</evidence>
<evidence type="ECO:0000256" key="2">
    <source>
        <dbReference type="ARBA" id="ARBA00022723"/>
    </source>
</evidence>
<evidence type="ECO:0000313" key="5">
    <source>
        <dbReference type="EMBL" id="WTY94629.1"/>
    </source>
</evidence>
<evidence type="ECO:0000259" key="4">
    <source>
        <dbReference type="SMART" id="SM00922"/>
    </source>
</evidence>
<dbReference type="PANTHER" id="PTHR13794:SF58">
    <property type="entry name" value="MITOCHONDRIAL ENOLASE SUPERFAMILY MEMBER 1"/>
    <property type="match status" value="1"/>
</dbReference>
<organism evidence="5">
    <name type="scientific">Streptomyces sp. NBC_01401</name>
    <dbReference type="NCBI Taxonomy" id="2903854"/>
    <lineage>
        <taxon>Bacteria</taxon>
        <taxon>Bacillati</taxon>
        <taxon>Actinomycetota</taxon>
        <taxon>Actinomycetes</taxon>
        <taxon>Kitasatosporales</taxon>
        <taxon>Streptomycetaceae</taxon>
        <taxon>Streptomyces</taxon>
    </lineage>
</organism>
<comment type="cofactor">
    <cofactor evidence="1">
        <name>Mg(2+)</name>
        <dbReference type="ChEBI" id="CHEBI:18420"/>
    </cofactor>
</comment>
<dbReference type="InterPro" id="IPR029065">
    <property type="entry name" value="Enolase_C-like"/>
</dbReference>
<dbReference type="EMBL" id="CP109535">
    <property type="protein sequence ID" value="WTY94629.1"/>
    <property type="molecule type" value="Genomic_DNA"/>
</dbReference>
<dbReference type="PANTHER" id="PTHR13794">
    <property type="entry name" value="ENOLASE SUPERFAMILY, MANDELATE RACEMASE"/>
    <property type="match status" value="1"/>
</dbReference>
<dbReference type="AlphaFoldDB" id="A0AAU3GNK9"/>
<name>A0AAU3GNK9_9ACTN</name>
<dbReference type="InterPro" id="IPR046945">
    <property type="entry name" value="RHMD-like"/>
</dbReference>
<dbReference type="SUPFAM" id="SSF54826">
    <property type="entry name" value="Enolase N-terminal domain-like"/>
    <property type="match status" value="1"/>
</dbReference>
<dbReference type="Gene3D" id="3.30.390.10">
    <property type="entry name" value="Enolase-like, N-terminal domain"/>
    <property type="match status" value="1"/>
</dbReference>
<dbReference type="GO" id="GO:0016836">
    <property type="term" value="F:hydro-lyase activity"/>
    <property type="evidence" value="ECO:0007669"/>
    <property type="project" value="TreeGrafter"/>
</dbReference>
<dbReference type="InterPro" id="IPR013341">
    <property type="entry name" value="Mandelate_racemase_N_dom"/>
</dbReference>
<dbReference type="InterPro" id="IPR036849">
    <property type="entry name" value="Enolase-like_C_sf"/>
</dbReference>
<accession>A0AAU3GNK9</accession>
<dbReference type="GO" id="GO:0016052">
    <property type="term" value="P:carbohydrate catabolic process"/>
    <property type="evidence" value="ECO:0007669"/>
    <property type="project" value="TreeGrafter"/>
</dbReference>
<protein>
    <submittedName>
        <fullName evidence="5">Mandelate racemase/muconate lactonizing enzyme family protein</fullName>
    </submittedName>
</protein>
<dbReference type="Gene3D" id="3.20.20.120">
    <property type="entry name" value="Enolase-like C-terminal domain"/>
    <property type="match status" value="1"/>
</dbReference>
<dbReference type="GO" id="GO:0009063">
    <property type="term" value="P:amino acid catabolic process"/>
    <property type="evidence" value="ECO:0007669"/>
    <property type="project" value="InterPro"/>
</dbReference>
<dbReference type="InterPro" id="IPR013342">
    <property type="entry name" value="Mandelate_racemase_C"/>
</dbReference>
<dbReference type="SFLD" id="SFLDG00179">
    <property type="entry name" value="mandelate_racemase"/>
    <property type="match status" value="1"/>
</dbReference>
<dbReference type="InterPro" id="IPR029017">
    <property type="entry name" value="Enolase-like_N"/>
</dbReference>
<sequence>MRITAVKTYVVKIQGPEAYLGRLADGDELTAERGYVVREPWRSLYSGRFETLLVRVDTDEGVSGWGEALAPVGPEIPRAVVDRLLTGWLVGRDPRGVRPLWEGMRQLMRERGHLVGHQADAMAAVDIALWDLHGRITGLSVAELLGGPVRTTVPAYVSGLPEPTDEARAALAAKWARDGATMTKLALGKGIAADLATFDAVAAAAPTLAIAVDAHWAYRIGEAMELGRELDKRGALFFEAPLAPEDVEGHRELAARLSTPVALGEALRNRYEFADWLTRRAVRLVQPDVARTGITEAVLIADLASAHHVPVACHHSVGLGIALAAGVHVSAVATDSPFFEFQANALPVAQSILRTPLKAGPTGYELPTGPGLGIDVDVEKITELSKEH</sequence>
<dbReference type="SUPFAM" id="SSF51604">
    <property type="entry name" value="Enolase C-terminal domain-like"/>
    <property type="match status" value="1"/>
</dbReference>
<dbReference type="GO" id="GO:0000287">
    <property type="term" value="F:magnesium ion binding"/>
    <property type="evidence" value="ECO:0007669"/>
    <property type="project" value="TreeGrafter"/>
</dbReference>
<keyword evidence="2" id="KW-0479">Metal-binding</keyword>